<dbReference type="PROSITE" id="PS50887">
    <property type="entry name" value="GGDEF"/>
    <property type="match status" value="1"/>
</dbReference>
<dbReference type="NCBIfam" id="TIGR00254">
    <property type="entry name" value="GGDEF"/>
    <property type="match status" value="1"/>
</dbReference>
<dbReference type="CDD" id="cd01949">
    <property type="entry name" value="GGDEF"/>
    <property type="match status" value="1"/>
</dbReference>
<dbReference type="Proteomes" id="UP000571950">
    <property type="component" value="Unassembled WGS sequence"/>
</dbReference>
<protein>
    <submittedName>
        <fullName evidence="6">Diguanylate cyclase (GGDEF)-like protein/PAS domain S-box-containing protein</fullName>
    </submittedName>
</protein>
<dbReference type="Gene3D" id="3.30.70.270">
    <property type="match status" value="1"/>
</dbReference>
<feature type="domain" description="EAL" evidence="4">
    <location>
        <begin position="470"/>
        <end position="724"/>
    </location>
</feature>
<feature type="domain" description="PAS" evidence="2">
    <location>
        <begin position="171"/>
        <end position="208"/>
    </location>
</feature>
<dbReference type="CDD" id="cd01948">
    <property type="entry name" value="EAL"/>
    <property type="match status" value="1"/>
</dbReference>
<evidence type="ECO:0000259" key="4">
    <source>
        <dbReference type="PROSITE" id="PS50883"/>
    </source>
</evidence>
<feature type="compositionally biased region" description="Low complexity" evidence="1">
    <location>
        <begin position="729"/>
        <end position="741"/>
    </location>
</feature>
<evidence type="ECO:0000313" key="7">
    <source>
        <dbReference type="Proteomes" id="UP000571950"/>
    </source>
</evidence>
<dbReference type="PROSITE" id="PS50112">
    <property type="entry name" value="PAS"/>
    <property type="match status" value="2"/>
</dbReference>
<dbReference type="InterPro" id="IPR043128">
    <property type="entry name" value="Rev_trsase/Diguanyl_cyclase"/>
</dbReference>
<organism evidence="6 7">
    <name type="scientific">Sphingobium jiangsuense</name>
    <dbReference type="NCBI Taxonomy" id="870476"/>
    <lineage>
        <taxon>Bacteria</taxon>
        <taxon>Pseudomonadati</taxon>
        <taxon>Pseudomonadota</taxon>
        <taxon>Alphaproteobacteria</taxon>
        <taxon>Sphingomonadales</taxon>
        <taxon>Sphingomonadaceae</taxon>
        <taxon>Sphingobium</taxon>
    </lineage>
</organism>
<dbReference type="Pfam" id="PF00990">
    <property type="entry name" value="GGDEF"/>
    <property type="match status" value="1"/>
</dbReference>
<dbReference type="InterPro" id="IPR001633">
    <property type="entry name" value="EAL_dom"/>
</dbReference>
<keyword evidence="7" id="KW-1185">Reference proteome</keyword>
<dbReference type="InterPro" id="IPR035965">
    <property type="entry name" value="PAS-like_dom_sf"/>
</dbReference>
<dbReference type="EMBL" id="JACIDT010000009">
    <property type="protein sequence ID" value="MBB3926974.1"/>
    <property type="molecule type" value="Genomic_DNA"/>
</dbReference>
<dbReference type="SMART" id="SM00086">
    <property type="entry name" value="PAC"/>
    <property type="match status" value="1"/>
</dbReference>
<gene>
    <name evidence="6" type="ORF">GGR43_002697</name>
</gene>
<evidence type="ECO:0000313" key="6">
    <source>
        <dbReference type="EMBL" id="MBB3926974.1"/>
    </source>
</evidence>
<dbReference type="Pfam" id="PF13426">
    <property type="entry name" value="PAS_9"/>
    <property type="match status" value="1"/>
</dbReference>
<dbReference type="Gene3D" id="3.30.450.20">
    <property type="entry name" value="PAS domain"/>
    <property type="match status" value="2"/>
</dbReference>
<dbReference type="InterPro" id="IPR000160">
    <property type="entry name" value="GGDEF_dom"/>
</dbReference>
<dbReference type="InterPro" id="IPR000700">
    <property type="entry name" value="PAS-assoc_C"/>
</dbReference>
<dbReference type="CDD" id="cd00130">
    <property type="entry name" value="PAS"/>
    <property type="match status" value="1"/>
</dbReference>
<dbReference type="SMART" id="SM00091">
    <property type="entry name" value="PAS"/>
    <property type="match status" value="2"/>
</dbReference>
<dbReference type="PANTHER" id="PTHR44757:SF2">
    <property type="entry name" value="BIOFILM ARCHITECTURE MAINTENANCE PROTEIN MBAA"/>
    <property type="match status" value="1"/>
</dbReference>
<name>A0A7W6BJA3_9SPHN</name>
<dbReference type="SUPFAM" id="SSF55785">
    <property type="entry name" value="PYP-like sensor domain (PAS domain)"/>
    <property type="match status" value="1"/>
</dbReference>
<evidence type="ECO:0000259" key="3">
    <source>
        <dbReference type="PROSITE" id="PS50113"/>
    </source>
</evidence>
<dbReference type="SUPFAM" id="SSF141868">
    <property type="entry name" value="EAL domain-like"/>
    <property type="match status" value="1"/>
</dbReference>
<dbReference type="NCBIfam" id="TIGR00229">
    <property type="entry name" value="sensory_box"/>
    <property type="match status" value="1"/>
</dbReference>
<dbReference type="AlphaFoldDB" id="A0A7W6BJA3"/>
<proteinExistence type="predicted"/>
<feature type="domain" description="PAC" evidence="3">
    <location>
        <begin position="109"/>
        <end position="163"/>
    </location>
</feature>
<dbReference type="Gene3D" id="3.20.20.450">
    <property type="entry name" value="EAL domain"/>
    <property type="match status" value="1"/>
</dbReference>
<dbReference type="InterPro" id="IPR001610">
    <property type="entry name" value="PAC"/>
</dbReference>
<dbReference type="PANTHER" id="PTHR44757">
    <property type="entry name" value="DIGUANYLATE CYCLASE DGCP"/>
    <property type="match status" value="1"/>
</dbReference>
<evidence type="ECO:0000256" key="1">
    <source>
        <dbReference type="SAM" id="MobiDB-lite"/>
    </source>
</evidence>
<accession>A0A7W6BJA3</accession>
<dbReference type="SMART" id="SM00052">
    <property type="entry name" value="EAL"/>
    <property type="match status" value="1"/>
</dbReference>
<dbReference type="SMART" id="SM00267">
    <property type="entry name" value="GGDEF"/>
    <property type="match status" value="1"/>
</dbReference>
<dbReference type="SUPFAM" id="SSF55073">
    <property type="entry name" value="Nucleotide cyclase"/>
    <property type="match status" value="1"/>
</dbReference>
<dbReference type="Pfam" id="PF00563">
    <property type="entry name" value="EAL"/>
    <property type="match status" value="1"/>
</dbReference>
<evidence type="ECO:0000259" key="2">
    <source>
        <dbReference type="PROSITE" id="PS50112"/>
    </source>
</evidence>
<dbReference type="PROSITE" id="PS50113">
    <property type="entry name" value="PAC"/>
    <property type="match status" value="1"/>
</dbReference>
<dbReference type="InterPro" id="IPR052155">
    <property type="entry name" value="Biofilm_reg_signaling"/>
</dbReference>
<comment type="caution">
    <text evidence="6">The sequence shown here is derived from an EMBL/GenBank/DDBJ whole genome shotgun (WGS) entry which is preliminary data.</text>
</comment>
<dbReference type="RefSeq" id="WP_188072483.1">
    <property type="nucleotide sequence ID" value="NZ_BSPS01000084.1"/>
</dbReference>
<evidence type="ECO:0000259" key="5">
    <source>
        <dbReference type="PROSITE" id="PS50887"/>
    </source>
</evidence>
<feature type="region of interest" description="Disordered" evidence="1">
    <location>
        <begin position="726"/>
        <end position="748"/>
    </location>
</feature>
<reference evidence="6 7" key="1">
    <citation type="submission" date="2020-08" db="EMBL/GenBank/DDBJ databases">
        <title>Genomic Encyclopedia of Type Strains, Phase IV (KMG-IV): sequencing the most valuable type-strain genomes for metagenomic binning, comparative biology and taxonomic classification.</title>
        <authorList>
            <person name="Goeker M."/>
        </authorList>
    </citation>
    <scope>NUCLEOTIDE SEQUENCE [LARGE SCALE GENOMIC DNA]</scope>
    <source>
        <strain evidence="6 7">DSM 26189</strain>
    </source>
</reference>
<dbReference type="Pfam" id="PF12860">
    <property type="entry name" value="PAS_7"/>
    <property type="match status" value="1"/>
</dbReference>
<dbReference type="InterPro" id="IPR029787">
    <property type="entry name" value="Nucleotide_cyclase"/>
</dbReference>
<dbReference type="InterPro" id="IPR000014">
    <property type="entry name" value="PAS"/>
</dbReference>
<feature type="domain" description="GGDEF" evidence="5">
    <location>
        <begin position="328"/>
        <end position="461"/>
    </location>
</feature>
<feature type="domain" description="PAS" evidence="2">
    <location>
        <begin position="53"/>
        <end position="82"/>
    </location>
</feature>
<dbReference type="InterPro" id="IPR035919">
    <property type="entry name" value="EAL_sf"/>
</dbReference>
<sequence length="748" mass="83036">MKINVNEDFSSQAASPLPSLAVVIGAQSHGPEARLEQAELHAYREALDHVAIVATTDRAGRITDVNRLFCEISGYAREELIGADHRLLNSGHHPSHFFRQMWQTIAQGNVWRADICNRDKKGRLYWVDTTIAPRRDGDGRLVGYVSIRFDITSRKIAEAEVLAELRRREVTENLLVDIIETIPNGLVAYDSQGQLLFCNNAHRKLYDLASCSPARSPMMQSGGRQPPASGPFAPADLPTHLSIGLEGEGMSRPYIQQLDSERWIQIHNRRSESGNLVSIQTDISALKRAQMQIKHQAERDALTGIGNRTILMRRLSNLFRSRSREDRGMAMLMIVDLDDFKLINDRFGHDGGDTLLQHIAERLRASVRRNDTVVRLGGDEFAVLMRDIPDRPAVERIAGTMLGKMQQPVKVGQQTIIPSASIGIALFPKDAKTPGELMKNADLALYQAKLNGRRGYSVYDSMIRRDRKRRAVLIEKLRVSLSRDEVGVALQPQSNLRSGRHEGFEALARWKVGGAAVPPLELISVAEEAGLITQLSYRLIDKALAAMAGFRRDGLSPGTIAFNVVAAQLQEPDFIERLCAMVEAHGLSPQDIEIEVTENVILDRAAGNIAAALKQLHKKGMSIALDDFGTGYASLTHLKQFPIDILKIDRSFISGILNEKDDEIIVRTIISLAHNLGFEVIAEGVETIDQYKQLSNFGCDLVQGYLLARPMSEEESRAYLDSVRRPGFRDLPLPRSLPPDARSAEGPG</sequence>
<dbReference type="PROSITE" id="PS50883">
    <property type="entry name" value="EAL"/>
    <property type="match status" value="1"/>
</dbReference>